<dbReference type="GO" id="GO:0019239">
    <property type="term" value="F:deaminase activity"/>
    <property type="evidence" value="ECO:0007669"/>
    <property type="project" value="TreeGrafter"/>
</dbReference>
<dbReference type="CDD" id="cd00448">
    <property type="entry name" value="YjgF_YER057c_UK114_family"/>
    <property type="match status" value="1"/>
</dbReference>
<dbReference type="AlphaFoldDB" id="A0A2N5EFU2"/>
<dbReference type="Proteomes" id="UP000234240">
    <property type="component" value="Unassembled WGS sequence"/>
</dbReference>
<dbReference type="Gene3D" id="3.30.1330.40">
    <property type="entry name" value="RutC-like"/>
    <property type="match status" value="1"/>
</dbReference>
<dbReference type="OrthoDB" id="583118at2"/>
<reference evidence="4 5" key="1">
    <citation type="submission" date="2017-12" db="EMBL/GenBank/DDBJ databases">
        <title>Characterization of six clinical isolates of Enterochimera gen. nov., a novel genus of the Yersiniaciae family and the three species Enterochimera arupensis sp. nov., Enterochimera coloradensis sp. nov, and Enterochimera californica sp. nov.</title>
        <authorList>
            <person name="Rossi A."/>
            <person name="Fisher M."/>
        </authorList>
    </citation>
    <scope>NUCLEOTIDE SEQUENCE [LARGE SCALE GENOMIC DNA]</scope>
    <source>
        <strain evidence="5">2015-Iso6</strain>
    </source>
</reference>
<keyword evidence="5" id="KW-1185">Reference proteome</keyword>
<protein>
    <recommendedName>
        <fullName evidence="3">3-aminoacrylate deaminase RutC</fullName>
        <shortName evidence="3">3-AA deaminase</shortName>
        <ecNumber evidence="3">3.5.-.-</ecNumber>
    </recommendedName>
</protein>
<evidence type="ECO:0000313" key="4">
    <source>
        <dbReference type="EMBL" id="PLR41385.1"/>
    </source>
</evidence>
<dbReference type="GO" id="GO:0005829">
    <property type="term" value="C:cytosol"/>
    <property type="evidence" value="ECO:0007669"/>
    <property type="project" value="TreeGrafter"/>
</dbReference>
<dbReference type="NCBIfam" id="TIGR03610">
    <property type="entry name" value="RutC"/>
    <property type="match status" value="1"/>
</dbReference>
<evidence type="ECO:0000256" key="3">
    <source>
        <dbReference type="HAMAP-Rule" id="MF_00831"/>
    </source>
</evidence>
<dbReference type="GO" id="GO:0006212">
    <property type="term" value="P:uracil catabolic process"/>
    <property type="evidence" value="ECO:0007669"/>
    <property type="project" value="UniProtKB-UniRule"/>
</dbReference>
<dbReference type="PANTHER" id="PTHR11803:SF58">
    <property type="entry name" value="PROTEIN HMF1-RELATED"/>
    <property type="match status" value="1"/>
</dbReference>
<comment type="catalytic activity">
    <reaction evidence="3">
        <text>(Z)-3-aminoacrylate + H2O + H(+) = 3-oxopropanoate + NH4(+)</text>
        <dbReference type="Rhea" id="RHEA:34947"/>
        <dbReference type="ChEBI" id="CHEBI:15377"/>
        <dbReference type="ChEBI" id="CHEBI:15378"/>
        <dbReference type="ChEBI" id="CHEBI:28938"/>
        <dbReference type="ChEBI" id="CHEBI:33190"/>
        <dbReference type="ChEBI" id="CHEBI:59894"/>
    </reaction>
</comment>
<dbReference type="SUPFAM" id="SSF55298">
    <property type="entry name" value="YjgF-like"/>
    <property type="match status" value="1"/>
</dbReference>
<dbReference type="RefSeq" id="WP_101814249.1">
    <property type="nucleotide sequence ID" value="NZ_PJZF01000001.1"/>
</dbReference>
<gene>
    <name evidence="3 4" type="primary">rutC</name>
    <name evidence="4" type="ORF">CYR55_00650</name>
</gene>
<organism evidence="4 5">
    <name type="scientific">Chimaeribacter californicus</name>
    <dbReference type="NCBI Taxonomy" id="2060067"/>
    <lineage>
        <taxon>Bacteria</taxon>
        <taxon>Pseudomonadati</taxon>
        <taxon>Pseudomonadota</taxon>
        <taxon>Gammaproteobacteria</taxon>
        <taxon>Enterobacterales</taxon>
        <taxon>Yersiniaceae</taxon>
        <taxon>Chimaeribacter</taxon>
    </lineage>
</organism>
<comment type="caution">
    <text evidence="4">The sequence shown here is derived from an EMBL/GenBank/DDBJ whole genome shotgun (WGS) entry which is preliminary data.</text>
</comment>
<dbReference type="InterPro" id="IPR019898">
    <property type="entry name" value="RutC"/>
</dbReference>
<dbReference type="Pfam" id="PF01042">
    <property type="entry name" value="Ribonuc_L-PSP"/>
    <property type="match status" value="1"/>
</dbReference>
<dbReference type="GO" id="GO:0019740">
    <property type="term" value="P:nitrogen utilization"/>
    <property type="evidence" value="ECO:0007669"/>
    <property type="project" value="UniProtKB-UniRule"/>
</dbReference>
<sequence>MPKQAIIPPGSGVPLAPFVPGTLADGVVYVSGTLPFDKENNVVHVGDAAAQTRHVLEIIKSVIETAGGTMDDVTFNSIFITDWANYAAVNQVYAGYFPGDKPARFCIQCGLVKPDALIEIATIAHIGTP</sequence>
<dbReference type="PANTHER" id="PTHR11803">
    <property type="entry name" value="2-IMINOBUTANOATE/2-IMINOPROPANOATE DEAMINASE RIDA"/>
    <property type="match status" value="1"/>
</dbReference>
<keyword evidence="2 3" id="KW-0378">Hydrolase</keyword>
<name>A0A2N5EFU2_9GAMM</name>
<evidence type="ECO:0000256" key="2">
    <source>
        <dbReference type="ARBA" id="ARBA00022801"/>
    </source>
</evidence>
<dbReference type="InterPro" id="IPR019897">
    <property type="entry name" value="RidA_CS"/>
</dbReference>
<evidence type="ECO:0000256" key="1">
    <source>
        <dbReference type="ARBA" id="ARBA00010552"/>
    </source>
</evidence>
<dbReference type="HAMAP" id="MF_00831">
    <property type="entry name" value="RutC"/>
    <property type="match status" value="1"/>
</dbReference>
<evidence type="ECO:0000313" key="5">
    <source>
        <dbReference type="Proteomes" id="UP000234240"/>
    </source>
</evidence>
<comment type="function">
    <text evidence="3">Involved in pyrimidine catabolism. Catalyzes the deamination of 3-aminoacrylate to malonic semialdehyde, a reaction that can also occur spontaneously. RutC may facilitate the reaction and modulate the metabolic fitness, rather than catalyzing essential functions.</text>
</comment>
<dbReference type="EC" id="3.5.-.-" evidence="3"/>
<proteinExistence type="inferred from homology"/>
<dbReference type="EMBL" id="PJZF01000001">
    <property type="protein sequence ID" value="PLR41385.1"/>
    <property type="molecule type" value="Genomic_DNA"/>
</dbReference>
<accession>A0A2N5EFU2</accession>
<comment type="similarity">
    <text evidence="1 3">Belongs to the RutC family.</text>
</comment>
<dbReference type="InterPro" id="IPR006175">
    <property type="entry name" value="YjgF/YER057c/UK114"/>
</dbReference>
<dbReference type="PROSITE" id="PS01094">
    <property type="entry name" value="UPF0076"/>
    <property type="match status" value="1"/>
</dbReference>
<dbReference type="InterPro" id="IPR035959">
    <property type="entry name" value="RutC-like_sf"/>
</dbReference>